<name>A0ACD5XUY5_AVESA</name>
<evidence type="ECO:0000313" key="2">
    <source>
        <dbReference type="Proteomes" id="UP001732700"/>
    </source>
</evidence>
<proteinExistence type="predicted"/>
<protein>
    <submittedName>
        <fullName evidence="1">Uncharacterized protein</fullName>
    </submittedName>
</protein>
<evidence type="ECO:0000313" key="1">
    <source>
        <dbReference type="EnsemblPlants" id="AVESA.00010b.r2.5CG0882620.1.CDS"/>
    </source>
</evidence>
<dbReference type="Proteomes" id="UP001732700">
    <property type="component" value="Chromosome 5C"/>
</dbReference>
<organism evidence="1 2">
    <name type="scientific">Avena sativa</name>
    <name type="common">Oat</name>
    <dbReference type="NCBI Taxonomy" id="4498"/>
    <lineage>
        <taxon>Eukaryota</taxon>
        <taxon>Viridiplantae</taxon>
        <taxon>Streptophyta</taxon>
        <taxon>Embryophyta</taxon>
        <taxon>Tracheophyta</taxon>
        <taxon>Spermatophyta</taxon>
        <taxon>Magnoliopsida</taxon>
        <taxon>Liliopsida</taxon>
        <taxon>Poales</taxon>
        <taxon>Poaceae</taxon>
        <taxon>BOP clade</taxon>
        <taxon>Pooideae</taxon>
        <taxon>Poodae</taxon>
        <taxon>Poeae</taxon>
        <taxon>Poeae Chloroplast Group 1 (Aveneae type)</taxon>
        <taxon>Aveninae</taxon>
        <taxon>Avena</taxon>
    </lineage>
</organism>
<reference evidence="1" key="2">
    <citation type="submission" date="2025-09" db="UniProtKB">
        <authorList>
            <consortium name="EnsemblPlants"/>
        </authorList>
    </citation>
    <scope>IDENTIFICATION</scope>
</reference>
<sequence length="346" mass="37790">MAPLPSPQVCVTGGGGYVASWLVKLLLSRGYAVHATVRDPCDPKNAHLMQLDGAAESLRLFKADVLDSAALAAAVEGCEGVFHVASPVPADKIVDPESEVMVPAVKGTLNVLEVCSSMKVRKVVVVSSTSSVYFNPNWPQGKPKDESCWSDKKLCVEKKLWYSVAKTVAEETALEYGEKNGLNVVTVCPCLVFGPQLQPIVNASSELLIYVIKGGPNAMVDTLLHIVDVRDVADALLLVYEKQESSGRYISAPNYIKTKAMLELLKKAYPNYNYVKCKANVDQNSPLTPISSAKLKNLGWKPRELEETLLDSIEYYRKTEILQDAEGEGQACRLPDLFQILNAAEE</sequence>
<accession>A0ACD5XUY5</accession>
<reference evidence="1" key="1">
    <citation type="submission" date="2021-05" db="EMBL/GenBank/DDBJ databases">
        <authorList>
            <person name="Scholz U."/>
            <person name="Mascher M."/>
            <person name="Fiebig A."/>
        </authorList>
    </citation>
    <scope>NUCLEOTIDE SEQUENCE [LARGE SCALE GENOMIC DNA]</scope>
</reference>
<keyword evidence="2" id="KW-1185">Reference proteome</keyword>
<dbReference type="EnsemblPlants" id="AVESA.00010b.r2.5CG0882620.1">
    <property type="protein sequence ID" value="AVESA.00010b.r2.5CG0882620.1.CDS"/>
    <property type="gene ID" value="AVESA.00010b.r2.5CG0882620"/>
</dbReference>